<evidence type="ECO:0000256" key="4">
    <source>
        <dbReference type="ARBA" id="ARBA00022840"/>
    </source>
</evidence>
<protein>
    <submittedName>
        <fullName evidence="10">Protein kinase</fullName>
    </submittedName>
</protein>
<evidence type="ECO:0000256" key="7">
    <source>
        <dbReference type="SAM" id="MobiDB-lite"/>
    </source>
</evidence>
<feature type="transmembrane region" description="Helical" evidence="8">
    <location>
        <begin position="385"/>
        <end position="406"/>
    </location>
</feature>
<keyword evidence="1" id="KW-0808">Transferase</keyword>
<feature type="domain" description="Protein kinase" evidence="9">
    <location>
        <begin position="100"/>
        <end position="360"/>
    </location>
</feature>
<keyword evidence="5" id="KW-0802">TPR repeat</keyword>
<feature type="binding site" evidence="6">
    <location>
        <position position="129"/>
    </location>
    <ligand>
        <name>ATP</name>
        <dbReference type="ChEBI" id="CHEBI:30616"/>
    </ligand>
</feature>
<dbReference type="Gene3D" id="3.30.200.20">
    <property type="entry name" value="Phosphorylase Kinase, domain 1"/>
    <property type="match status" value="1"/>
</dbReference>
<keyword evidence="11" id="KW-1185">Reference proteome</keyword>
<dbReference type="PANTHER" id="PTHR43289:SF6">
    <property type="entry name" value="SERINE_THREONINE-PROTEIN KINASE NEKL-3"/>
    <property type="match status" value="1"/>
</dbReference>
<dbReference type="InterPro" id="IPR000719">
    <property type="entry name" value="Prot_kinase_dom"/>
</dbReference>
<dbReference type="Pfam" id="PF00069">
    <property type="entry name" value="Pkinase"/>
    <property type="match status" value="1"/>
</dbReference>
<evidence type="ECO:0000259" key="9">
    <source>
        <dbReference type="PROSITE" id="PS50011"/>
    </source>
</evidence>
<dbReference type="InterPro" id="IPR017441">
    <property type="entry name" value="Protein_kinase_ATP_BS"/>
</dbReference>
<dbReference type="PROSITE" id="PS00107">
    <property type="entry name" value="PROTEIN_KINASE_ATP"/>
    <property type="match status" value="1"/>
</dbReference>
<dbReference type="RefSeq" id="WP_321550009.1">
    <property type="nucleotide sequence ID" value="NZ_JAXIVS010000014.1"/>
</dbReference>
<evidence type="ECO:0000313" key="10">
    <source>
        <dbReference type="EMBL" id="MDY7231296.1"/>
    </source>
</evidence>
<feature type="region of interest" description="Disordered" evidence="7">
    <location>
        <begin position="524"/>
        <end position="545"/>
    </location>
</feature>
<dbReference type="PROSITE" id="PS50011">
    <property type="entry name" value="PROTEIN_KINASE_DOM"/>
    <property type="match status" value="1"/>
</dbReference>
<dbReference type="GO" id="GO:0016301">
    <property type="term" value="F:kinase activity"/>
    <property type="evidence" value="ECO:0007669"/>
    <property type="project" value="UniProtKB-KW"/>
</dbReference>
<evidence type="ECO:0000256" key="5">
    <source>
        <dbReference type="PROSITE-ProRule" id="PRU00339"/>
    </source>
</evidence>
<evidence type="ECO:0000256" key="2">
    <source>
        <dbReference type="ARBA" id="ARBA00022741"/>
    </source>
</evidence>
<dbReference type="PROSITE" id="PS50005">
    <property type="entry name" value="TPR"/>
    <property type="match status" value="1"/>
</dbReference>
<reference evidence="10 11" key="1">
    <citation type="submission" date="2023-12" db="EMBL/GenBank/DDBJ databases">
        <title>the genome sequence of Hyalangium sp. s54d21.</title>
        <authorList>
            <person name="Zhang X."/>
        </authorList>
    </citation>
    <scope>NUCLEOTIDE SEQUENCE [LARGE SCALE GENOMIC DNA]</scope>
    <source>
        <strain evidence="11">s54d21</strain>
    </source>
</reference>
<dbReference type="CDD" id="cd14014">
    <property type="entry name" value="STKc_PknB_like"/>
    <property type="match status" value="1"/>
</dbReference>
<name>A0ABU5HD78_9BACT</name>
<gene>
    <name evidence="10" type="ORF">SYV04_33205</name>
</gene>
<dbReference type="InterPro" id="IPR019734">
    <property type="entry name" value="TPR_rpt"/>
</dbReference>
<keyword evidence="8" id="KW-0472">Membrane</keyword>
<keyword evidence="8" id="KW-0812">Transmembrane</keyword>
<proteinExistence type="predicted"/>
<evidence type="ECO:0000256" key="1">
    <source>
        <dbReference type="ARBA" id="ARBA00022679"/>
    </source>
</evidence>
<keyword evidence="3 10" id="KW-0418">Kinase</keyword>
<accession>A0ABU5HD78</accession>
<dbReference type="Gene3D" id="1.10.510.10">
    <property type="entry name" value="Transferase(Phosphotransferase) domain 1"/>
    <property type="match status" value="1"/>
</dbReference>
<feature type="compositionally biased region" description="Basic and acidic residues" evidence="7">
    <location>
        <begin position="527"/>
        <end position="545"/>
    </location>
</feature>
<evidence type="ECO:0000313" key="11">
    <source>
        <dbReference type="Proteomes" id="UP001291309"/>
    </source>
</evidence>
<dbReference type="SMART" id="SM00220">
    <property type="entry name" value="S_TKc"/>
    <property type="match status" value="1"/>
</dbReference>
<evidence type="ECO:0000256" key="6">
    <source>
        <dbReference type="PROSITE-ProRule" id="PRU10141"/>
    </source>
</evidence>
<keyword evidence="8" id="KW-1133">Transmembrane helix</keyword>
<dbReference type="PANTHER" id="PTHR43289">
    <property type="entry name" value="MITOGEN-ACTIVATED PROTEIN KINASE KINASE KINASE 20-RELATED"/>
    <property type="match status" value="1"/>
</dbReference>
<organism evidence="10 11">
    <name type="scientific">Hyalangium rubrum</name>
    <dbReference type="NCBI Taxonomy" id="3103134"/>
    <lineage>
        <taxon>Bacteria</taxon>
        <taxon>Pseudomonadati</taxon>
        <taxon>Myxococcota</taxon>
        <taxon>Myxococcia</taxon>
        <taxon>Myxococcales</taxon>
        <taxon>Cystobacterineae</taxon>
        <taxon>Archangiaceae</taxon>
        <taxon>Hyalangium</taxon>
    </lineage>
</organism>
<evidence type="ECO:0000256" key="3">
    <source>
        <dbReference type="ARBA" id="ARBA00022777"/>
    </source>
</evidence>
<keyword evidence="2 6" id="KW-0547">Nucleotide-binding</keyword>
<dbReference type="Gene3D" id="1.25.40.10">
    <property type="entry name" value="Tetratricopeptide repeat domain"/>
    <property type="match status" value="4"/>
</dbReference>
<dbReference type="PROSITE" id="PS00108">
    <property type="entry name" value="PROTEIN_KINASE_ST"/>
    <property type="match status" value="1"/>
</dbReference>
<dbReference type="Proteomes" id="UP001291309">
    <property type="component" value="Unassembled WGS sequence"/>
</dbReference>
<dbReference type="SUPFAM" id="SSF48452">
    <property type="entry name" value="TPR-like"/>
    <property type="match status" value="4"/>
</dbReference>
<dbReference type="InterPro" id="IPR008271">
    <property type="entry name" value="Ser/Thr_kinase_AS"/>
</dbReference>
<dbReference type="EMBL" id="JAXIVS010000014">
    <property type="protein sequence ID" value="MDY7231296.1"/>
    <property type="molecule type" value="Genomic_DNA"/>
</dbReference>
<sequence length="1203" mass="135116">MSPEHEAELRMALAEGLVSREEAAILREESRRTGQSPLQLLQARGQVSEQSLALLRQADVEPTLVPRATADGAATLGPALTLSERHKVDPQFPVPGWDRYQGLRFLGQGGMGQVFLAYDLRLRRNVALKFVRGDDAELVRRLLSEARAQARVEHDRVCQVYEVGEVQGRPYIAMQYVDGQPLSQLSDELTVEQKVLALRDACEGVHAAHKAGLIHRDLKPSNILVERTDDGRFKPYVMDFGLAHDWGEKGATATGSVLGTPHYMAPEQARGEVGQLDRRADVYSLGATLYFMLTGRPPIPGDNGLEILSNIASLEPPHPRALNPNIPPDLEAIVLKCLEKDRSARYDSARALIEDLDRFLAGEPVLARPTGLWYRLRKKARKHRVVVGIAAVALLAVALALGSALYTHRQASLREELARRFTEKVETIEALARYSALSPLHDTREDRQNLRAHMAELEAEIRDAGGPLAAGPGNYALARGYLALGEEARAHELLEAAWKSGFQDPRVAYSLALVMGHQYQEQLLEAENPRDTTPKQREERKQELQRRYRDPALVWLRRSKGADVHSTEYVEALIAYYEDHFEEALLRLDALGNRFPWFYEAPQLRGDILRTRAARRWSQGELPGALEDLEAGRLAYQAAAAIGESVHATHQSLAKLEYTTIVLGLYSQGEVMPPFTRGKEALARALKASPEERSSLLLEARLHRRLAEYQMGRGEDPQPAIQTALDAVGKALQNGNTSREVYLEQSSIFFWWARHHLNQSQDPREQLLRAEQSLEHVAAPQRDYEFYVTLGLILSSWAQYEDELGLSSAEHRQRAIDAFKAATESSPYNHEAWINLGRTLLHRSAYPLAATVRERRAQQEEDLKQAWAALQEVLRANPKHVVANLYGGRVLAQQARLHWCDGKASPLLSQAVQLLNAGLETKPLHAPLRNELGKAVLAQAQQAWEEGRPPYLLLDQAQGTFEEIIRNTPQVSYAYNNLGTVQLWRATYQQAAGQEPRASTAAALIAFEQAVRRTPDDAFLLTDQAELFSRLADFELERGRDPRAHLERAEQVLQQSLKRSPRQARAWLLLGRARATLAQWKAQRGQAKEEDFEKAAQAFEKALELEPESFEARLDGGALQQAWAGWRKEMGRAPAPQLERGLAWAEEVLLDCPDWPRALLLRAKLRTTRADLEAREEARQAWRQQATDDLTRALEKNPHLKKP</sequence>
<keyword evidence="4 6" id="KW-0067">ATP-binding</keyword>
<comment type="caution">
    <text evidence="10">The sequence shown here is derived from an EMBL/GenBank/DDBJ whole genome shotgun (WGS) entry which is preliminary data.</text>
</comment>
<dbReference type="InterPro" id="IPR011990">
    <property type="entry name" value="TPR-like_helical_dom_sf"/>
</dbReference>
<dbReference type="InterPro" id="IPR011009">
    <property type="entry name" value="Kinase-like_dom_sf"/>
</dbReference>
<evidence type="ECO:0000256" key="8">
    <source>
        <dbReference type="SAM" id="Phobius"/>
    </source>
</evidence>
<dbReference type="SUPFAM" id="SSF56112">
    <property type="entry name" value="Protein kinase-like (PK-like)"/>
    <property type="match status" value="1"/>
</dbReference>
<feature type="repeat" description="TPR" evidence="5">
    <location>
        <begin position="1076"/>
        <end position="1109"/>
    </location>
</feature>